<dbReference type="EMBL" id="FOIZ01000001">
    <property type="protein sequence ID" value="SEW27445.1"/>
    <property type="molecule type" value="Genomic_DNA"/>
</dbReference>
<dbReference type="AlphaFoldDB" id="A0A1I0QJR7"/>
<accession>A0A1I0QJR7</accession>
<reference evidence="1 2" key="1">
    <citation type="submission" date="2016-10" db="EMBL/GenBank/DDBJ databases">
        <authorList>
            <person name="de Groot N.N."/>
        </authorList>
    </citation>
    <scope>NUCLEOTIDE SEQUENCE [LARGE SCALE GENOMIC DNA]</scope>
    <source>
        <strain evidence="1 2">DSM 17925</strain>
    </source>
</reference>
<dbReference type="OrthoDB" id="7805566at2"/>
<name>A0A1I0QJR7_9RHOB</name>
<organism evidence="1 2">
    <name type="scientific">Cognatiyoonia koreensis</name>
    <dbReference type="NCBI Taxonomy" id="364200"/>
    <lineage>
        <taxon>Bacteria</taxon>
        <taxon>Pseudomonadati</taxon>
        <taxon>Pseudomonadota</taxon>
        <taxon>Alphaproteobacteria</taxon>
        <taxon>Rhodobacterales</taxon>
        <taxon>Paracoccaceae</taxon>
        <taxon>Cognatiyoonia</taxon>
    </lineage>
</organism>
<proteinExistence type="predicted"/>
<dbReference type="RefSeq" id="WP_089993330.1">
    <property type="nucleotide sequence ID" value="NZ_FOIZ01000001.1"/>
</dbReference>
<sequence length="443" mass="47689">MRIILPVIFVLFAICGVFGLVLFNASQNGSGKSGGDNALSIALQLFSEDFVARNVPEQPVGELVAFLPEAPAGWTREGYVTAHGELITESVYQRSAVVISSTNTLLSSLERASRDTNGAAVTYTNGMEWIVVALSARSERDMRSLQGSIMTAISGNLAASTGFNSNEFASLHGVRFKQGGAYSRVMATNVNVPINYRDFTASMGGQLAISIVTNASDASVATIMRGIDIPGLNAQLLTPDLSVTPGTGLITRERGVLSTVPPEPSLPYKAFNRLRSGVEGLKEDDVRLLQAMADQKISGWVDVYDTYGLNHRLSDAVVEVLGEEPELPANLLVKYEAGAMLQNAAQFTAYERRILENLATGRVETQGAAQRSLESGRLYAPPIMRLIAKLPVEEETTSADGTTEVRQELVVRRGVEVQQGSPLVGECTIEFGVRRCVIEDVTQ</sequence>
<protein>
    <submittedName>
        <fullName evidence="1">Uncharacterized protein</fullName>
    </submittedName>
</protein>
<keyword evidence="2" id="KW-1185">Reference proteome</keyword>
<evidence type="ECO:0000313" key="1">
    <source>
        <dbReference type="EMBL" id="SEW27445.1"/>
    </source>
</evidence>
<evidence type="ECO:0000313" key="2">
    <source>
        <dbReference type="Proteomes" id="UP000199167"/>
    </source>
</evidence>
<dbReference type="Proteomes" id="UP000199167">
    <property type="component" value="Unassembled WGS sequence"/>
</dbReference>
<gene>
    <name evidence="1" type="ORF">SAMN04488515_1973</name>
</gene>
<dbReference type="STRING" id="364200.SAMN04488515_1973"/>